<dbReference type="EMBL" id="LLXZ01000140">
    <property type="protein sequence ID" value="KRR03706.1"/>
    <property type="molecule type" value="Genomic_DNA"/>
</dbReference>
<dbReference type="Proteomes" id="UP000050863">
    <property type="component" value="Unassembled WGS sequence"/>
</dbReference>
<evidence type="ECO:0000313" key="3">
    <source>
        <dbReference type="Proteomes" id="UP000050863"/>
    </source>
</evidence>
<accession>A0A0R3L787</accession>
<dbReference type="RefSeq" id="WP_057837567.1">
    <property type="nucleotide sequence ID" value="NZ_LLXZ01000140.1"/>
</dbReference>
<protein>
    <submittedName>
        <fullName evidence="2">Uncharacterized protein</fullName>
    </submittedName>
</protein>
<comment type="caution">
    <text evidence="2">The sequence shown here is derived from an EMBL/GenBank/DDBJ whole genome shotgun (WGS) entry which is preliminary data.</text>
</comment>
<name>A0A0R3L787_9BRAD</name>
<organism evidence="2 3">
    <name type="scientific">Bradyrhizobium jicamae</name>
    <dbReference type="NCBI Taxonomy" id="280332"/>
    <lineage>
        <taxon>Bacteria</taxon>
        <taxon>Pseudomonadati</taxon>
        <taxon>Pseudomonadota</taxon>
        <taxon>Alphaproteobacteria</taxon>
        <taxon>Hyphomicrobiales</taxon>
        <taxon>Nitrobacteraceae</taxon>
        <taxon>Bradyrhizobium</taxon>
    </lineage>
</organism>
<keyword evidence="3" id="KW-1185">Reference proteome</keyword>
<evidence type="ECO:0000256" key="1">
    <source>
        <dbReference type="SAM" id="MobiDB-lite"/>
    </source>
</evidence>
<feature type="region of interest" description="Disordered" evidence="1">
    <location>
        <begin position="27"/>
        <end position="48"/>
    </location>
</feature>
<sequence length="123" mass="14075">MIVRSVKKNCQVAIFYFTRIVRASRADPSIDSSNCVPDHPDRSSGRFPQRQCWRTLGAELSDRNRFYDRADDEWQPRQHDNPKQWAAGGRPDAEQDYAEFGVGDYDGLTEQVGPQDYHRAGLG</sequence>
<proteinExistence type="predicted"/>
<gene>
    <name evidence="2" type="ORF">CQ12_37950</name>
</gene>
<reference evidence="2 3" key="1">
    <citation type="submission" date="2014-03" db="EMBL/GenBank/DDBJ databases">
        <title>Bradyrhizobium valentinum sp. nov., isolated from effective nodules of Lupinus mariae-josephae, a lupine endemic of basic-lime soils in Eastern Spain.</title>
        <authorList>
            <person name="Duran D."/>
            <person name="Rey L."/>
            <person name="Navarro A."/>
            <person name="Busquets A."/>
            <person name="Imperial J."/>
            <person name="Ruiz-Argueso T."/>
        </authorList>
    </citation>
    <scope>NUCLEOTIDE SEQUENCE [LARGE SCALE GENOMIC DNA]</scope>
    <source>
        <strain evidence="2 3">PAC68</strain>
    </source>
</reference>
<dbReference type="OrthoDB" id="8256464at2"/>
<dbReference type="AlphaFoldDB" id="A0A0R3L787"/>
<evidence type="ECO:0000313" key="2">
    <source>
        <dbReference type="EMBL" id="KRR03706.1"/>
    </source>
</evidence>
<dbReference type="STRING" id="280332.CQ12_37950"/>